<feature type="compositionally biased region" description="Basic and acidic residues" evidence="1">
    <location>
        <begin position="141"/>
        <end position="150"/>
    </location>
</feature>
<feature type="compositionally biased region" description="Basic and acidic residues" evidence="1">
    <location>
        <begin position="186"/>
        <end position="219"/>
    </location>
</feature>
<name>A0A8H7AKY5_9EURO</name>
<dbReference type="OrthoDB" id="4153995at2759"/>
<evidence type="ECO:0000313" key="3">
    <source>
        <dbReference type="Proteomes" id="UP000606974"/>
    </source>
</evidence>
<accession>A0A8H7AKY5</accession>
<evidence type="ECO:0000256" key="1">
    <source>
        <dbReference type="SAM" id="MobiDB-lite"/>
    </source>
</evidence>
<keyword evidence="3" id="KW-1185">Reference proteome</keyword>
<protein>
    <submittedName>
        <fullName evidence="2">Uncharacterized protein</fullName>
    </submittedName>
</protein>
<dbReference type="EMBL" id="JAACFV010000036">
    <property type="protein sequence ID" value="KAF7509897.1"/>
    <property type="molecule type" value="Genomic_DNA"/>
</dbReference>
<feature type="compositionally biased region" description="Basic and acidic residues" evidence="1">
    <location>
        <begin position="8"/>
        <end position="34"/>
    </location>
</feature>
<dbReference type="AlphaFoldDB" id="A0A8H7AKY5"/>
<feature type="region of interest" description="Disordered" evidence="1">
    <location>
        <begin position="1"/>
        <end position="242"/>
    </location>
</feature>
<feature type="compositionally biased region" description="Low complexity" evidence="1">
    <location>
        <begin position="109"/>
        <end position="120"/>
    </location>
</feature>
<evidence type="ECO:0000313" key="2">
    <source>
        <dbReference type="EMBL" id="KAF7509897.1"/>
    </source>
</evidence>
<gene>
    <name evidence="2" type="ORF">GJ744_007408</name>
</gene>
<proteinExistence type="predicted"/>
<dbReference type="Proteomes" id="UP000606974">
    <property type="component" value="Unassembled WGS sequence"/>
</dbReference>
<organism evidence="2 3">
    <name type="scientific">Endocarpon pusillum</name>
    <dbReference type="NCBI Taxonomy" id="364733"/>
    <lineage>
        <taxon>Eukaryota</taxon>
        <taxon>Fungi</taxon>
        <taxon>Dikarya</taxon>
        <taxon>Ascomycota</taxon>
        <taxon>Pezizomycotina</taxon>
        <taxon>Eurotiomycetes</taxon>
        <taxon>Chaetothyriomycetidae</taxon>
        <taxon>Verrucariales</taxon>
        <taxon>Verrucariaceae</taxon>
        <taxon>Endocarpon</taxon>
    </lineage>
</organism>
<comment type="caution">
    <text evidence="2">The sequence shown here is derived from an EMBL/GenBank/DDBJ whole genome shotgun (WGS) entry which is preliminary data.</text>
</comment>
<sequence>MKTTLLRRIADGSREGVADEQLAKKAEQRGRTFDRPSASPPPSMSHARKRSRSISSSSTESVSTISTDRSRSPKRARRDSDDRYVTSQREYGEIPKFPSRDRKRRRKSSSSLSESRSDLSSIDERRNGNGRRRRRTVSPEPRGRPTADRRGSHRSRSRSRSLSVDQSRVTRGRKSMTLVQVGIDRSGCRRIERVQESRPSAKDQWDRDRDSRFRQEAPKRKERSLSPYSKRIALTQAMNVGR</sequence>
<reference evidence="2" key="1">
    <citation type="submission" date="2020-02" db="EMBL/GenBank/DDBJ databases">
        <authorList>
            <person name="Palmer J.M."/>
        </authorList>
    </citation>
    <scope>NUCLEOTIDE SEQUENCE</scope>
    <source>
        <strain evidence="2">EPUS1.4</strain>
        <tissue evidence="2">Thallus</tissue>
    </source>
</reference>
<feature type="compositionally biased region" description="Low complexity" evidence="1">
    <location>
        <begin position="53"/>
        <end position="67"/>
    </location>
</feature>